<evidence type="ECO:0000313" key="10">
    <source>
        <dbReference type="EMBL" id="CAB4978539.1"/>
    </source>
</evidence>
<dbReference type="GO" id="GO:0000028">
    <property type="term" value="P:ribosomal small subunit assembly"/>
    <property type="evidence" value="ECO:0007669"/>
    <property type="project" value="TreeGrafter"/>
</dbReference>
<dbReference type="InterPro" id="IPR028989">
    <property type="entry name" value="RimP_N"/>
</dbReference>
<dbReference type="GO" id="GO:0006412">
    <property type="term" value="P:translation"/>
    <property type="evidence" value="ECO:0007669"/>
    <property type="project" value="TreeGrafter"/>
</dbReference>
<dbReference type="EMBL" id="CAFBNI010000009">
    <property type="protein sequence ID" value="CAB4938851.1"/>
    <property type="molecule type" value="Genomic_DNA"/>
</dbReference>
<evidence type="ECO:0000313" key="6">
    <source>
        <dbReference type="EMBL" id="CAB4734403.1"/>
    </source>
</evidence>
<evidence type="ECO:0000313" key="5">
    <source>
        <dbReference type="EMBL" id="CAB4586651.1"/>
    </source>
</evidence>
<dbReference type="PANTHER" id="PTHR33867">
    <property type="entry name" value="RIBOSOME MATURATION FACTOR RIMP"/>
    <property type="match status" value="1"/>
</dbReference>
<sequence length="157" mass="17638">MASVEELTRYIAPIVERAGFVLEEITITPAGKRRLLTVFVDGEDRNLSLDEVTSVSKQISEVVEVLPELGDKPFTLEVTSPGVDRPLTVDRHWRKNIGRLVKITTNDKQSINGRIKSFSAEEVVITLPKTEVVVLRGEIKRAIIEIEFNRKEKDGAK</sequence>
<evidence type="ECO:0000313" key="9">
    <source>
        <dbReference type="EMBL" id="CAB4938851.1"/>
    </source>
</evidence>
<dbReference type="NCBIfam" id="NF000930">
    <property type="entry name" value="PRK00092.2-2"/>
    <property type="match status" value="1"/>
</dbReference>
<dbReference type="SUPFAM" id="SSF74942">
    <property type="entry name" value="YhbC-like, C-terminal domain"/>
    <property type="match status" value="1"/>
</dbReference>
<dbReference type="GO" id="GO:0005829">
    <property type="term" value="C:cytosol"/>
    <property type="evidence" value="ECO:0007669"/>
    <property type="project" value="TreeGrafter"/>
</dbReference>
<dbReference type="EMBL" id="CAFAAT010000050">
    <property type="protein sequence ID" value="CAB4805226.1"/>
    <property type="molecule type" value="Genomic_DNA"/>
</dbReference>
<dbReference type="InterPro" id="IPR028998">
    <property type="entry name" value="RimP_C"/>
</dbReference>
<dbReference type="CDD" id="cd01734">
    <property type="entry name" value="YlxS_C"/>
    <property type="match status" value="1"/>
</dbReference>
<dbReference type="EMBL" id="CAFBOI010000056">
    <property type="protein sequence ID" value="CAB4978539.1"/>
    <property type="molecule type" value="Genomic_DNA"/>
</dbReference>
<keyword evidence="1" id="KW-0963">Cytoplasm</keyword>
<dbReference type="Pfam" id="PF17384">
    <property type="entry name" value="DUF150_C"/>
    <property type="match status" value="1"/>
</dbReference>
<evidence type="ECO:0000259" key="3">
    <source>
        <dbReference type="Pfam" id="PF02576"/>
    </source>
</evidence>
<evidence type="ECO:0000313" key="7">
    <source>
        <dbReference type="EMBL" id="CAB4794186.1"/>
    </source>
</evidence>
<evidence type="ECO:0000313" key="11">
    <source>
        <dbReference type="EMBL" id="CAB5058055.1"/>
    </source>
</evidence>
<protein>
    <submittedName>
        <fullName evidence="5">Unannotated protein</fullName>
    </submittedName>
</protein>
<dbReference type="PANTHER" id="PTHR33867:SF1">
    <property type="entry name" value="RIBOSOME MATURATION FACTOR RIMP"/>
    <property type="match status" value="1"/>
</dbReference>
<dbReference type="AlphaFoldDB" id="A0A6J6FCP4"/>
<dbReference type="InterPro" id="IPR035956">
    <property type="entry name" value="RimP_N_sf"/>
</dbReference>
<organism evidence="5">
    <name type="scientific">freshwater metagenome</name>
    <dbReference type="NCBI Taxonomy" id="449393"/>
    <lineage>
        <taxon>unclassified sequences</taxon>
        <taxon>metagenomes</taxon>
        <taxon>ecological metagenomes</taxon>
    </lineage>
</organism>
<dbReference type="EMBL" id="CAEZUF010000015">
    <property type="protein sequence ID" value="CAB4586651.1"/>
    <property type="molecule type" value="Genomic_DNA"/>
</dbReference>
<dbReference type="SUPFAM" id="SSF75420">
    <property type="entry name" value="YhbC-like, N-terminal domain"/>
    <property type="match status" value="1"/>
</dbReference>
<dbReference type="EMBL" id="CAFAAE010000118">
    <property type="protein sequence ID" value="CAB4794186.1"/>
    <property type="molecule type" value="Genomic_DNA"/>
</dbReference>
<evidence type="ECO:0000256" key="1">
    <source>
        <dbReference type="ARBA" id="ARBA00022490"/>
    </source>
</evidence>
<dbReference type="HAMAP" id="MF_01077">
    <property type="entry name" value="RimP"/>
    <property type="match status" value="1"/>
</dbReference>
<feature type="domain" description="Ribosome maturation factor RimP N-terminal" evidence="3">
    <location>
        <begin position="11"/>
        <end position="84"/>
    </location>
</feature>
<reference evidence="5" key="1">
    <citation type="submission" date="2020-05" db="EMBL/GenBank/DDBJ databases">
        <authorList>
            <person name="Chiriac C."/>
            <person name="Salcher M."/>
            <person name="Ghai R."/>
            <person name="Kavagutti S V."/>
        </authorList>
    </citation>
    <scope>NUCLEOTIDE SEQUENCE</scope>
</reference>
<feature type="domain" description="Ribosome maturation factor RimP C-terminal" evidence="4">
    <location>
        <begin position="87"/>
        <end position="148"/>
    </location>
</feature>
<evidence type="ECO:0000313" key="8">
    <source>
        <dbReference type="EMBL" id="CAB4805226.1"/>
    </source>
</evidence>
<accession>A0A6J6FCP4</accession>
<proteinExistence type="inferred from homology"/>
<dbReference type="InterPro" id="IPR036847">
    <property type="entry name" value="RimP_C_sf"/>
</dbReference>
<evidence type="ECO:0000256" key="2">
    <source>
        <dbReference type="ARBA" id="ARBA00022517"/>
    </source>
</evidence>
<dbReference type="InterPro" id="IPR003728">
    <property type="entry name" value="Ribosome_maturation_RimP"/>
</dbReference>
<dbReference type="Pfam" id="PF02576">
    <property type="entry name" value="RimP_N"/>
    <property type="match status" value="1"/>
</dbReference>
<dbReference type="EMBL" id="CAFBQT010000003">
    <property type="protein sequence ID" value="CAB5058055.1"/>
    <property type="molecule type" value="Genomic_DNA"/>
</dbReference>
<evidence type="ECO:0000259" key="4">
    <source>
        <dbReference type="Pfam" id="PF17384"/>
    </source>
</evidence>
<dbReference type="EMBL" id="CAEZYX010000005">
    <property type="protein sequence ID" value="CAB4734403.1"/>
    <property type="molecule type" value="Genomic_DNA"/>
</dbReference>
<name>A0A6J6FCP4_9ZZZZ</name>
<dbReference type="Gene3D" id="3.30.300.70">
    <property type="entry name" value="RimP-like superfamily, N-terminal"/>
    <property type="match status" value="1"/>
</dbReference>
<keyword evidence="2" id="KW-0690">Ribosome biogenesis</keyword>
<gene>
    <name evidence="5" type="ORF">UFOPK1791_00284</name>
    <name evidence="6" type="ORF">UFOPK2802_00100</name>
    <name evidence="7" type="ORF">UFOPK2982_00783</name>
    <name evidence="8" type="ORF">UFOPK3083_00584</name>
    <name evidence="9" type="ORF">UFOPK3783_00182</name>
    <name evidence="10" type="ORF">UFOPK3948_00606</name>
    <name evidence="11" type="ORF">UFOPK4355_00061</name>
</gene>